<evidence type="ECO:0000256" key="4">
    <source>
        <dbReference type="ARBA" id="ARBA00023163"/>
    </source>
</evidence>
<feature type="domain" description="OmpR/PhoB-type" evidence="9">
    <location>
        <begin position="124"/>
        <end position="218"/>
    </location>
</feature>
<dbReference type="PROSITE" id="PS51755">
    <property type="entry name" value="OMPR_PHOB"/>
    <property type="match status" value="1"/>
</dbReference>
<dbReference type="CDD" id="cd00383">
    <property type="entry name" value="trans_reg_C"/>
    <property type="match status" value="1"/>
</dbReference>
<evidence type="ECO:0000259" key="9">
    <source>
        <dbReference type="PROSITE" id="PS51755"/>
    </source>
</evidence>
<comment type="caution">
    <text evidence="10">The sequence shown here is derived from an EMBL/GenBank/DDBJ whole genome shotgun (WGS) entry which is preliminary data.</text>
</comment>
<dbReference type="SUPFAM" id="SSF46894">
    <property type="entry name" value="C-terminal effector domain of the bipartite response regulators"/>
    <property type="match status" value="1"/>
</dbReference>
<keyword evidence="3 7" id="KW-0238">DNA-binding</keyword>
<dbReference type="RefSeq" id="WP_271013565.1">
    <property type="nucleotide sequence ID" value="NZ_JAQIFT010000068.1"/>
</dbReference>
<dbReference type="PANTHER" id="PTHR48111:SF24">
    <property type="entry name" value="TRANSCRIPTIONAL REGULATORY PROTEIN CSSR"/>
    <property type="match status" value="1"/>
</dbReference>
<evidence type="ECO:0000256" key="7">
    <source>
        <dbReference type="PROSITE-ProRule" id="PRU01091"/>
    </source>
</evidence>
<feature type="modified residue" description="4-aspartylphosphate" evidence="6">
    <location>
        <position position="52"/>
    </location>
</feature>
<dbReference type="Gene3D" id="1.10.10.10">
    <property type="entry name" value="Winged helix-like DNA-binding domain superfamily/Winged helix DNA-binding domain"/>
    <property type="match status" value="1"/>
</dbReference>
<dbReference type="GO" id="GO:0000976">
    <property type="term" value="F:transcription cis-regulatory region binding"/>
    <property type="evidence" value="ECO:0007669"/>
    <property type="project" value="TreeGrafter"/>
</dbReference>
<dbReference type="InterPro" id="IPR011006">
    <property type="entry name" value="CheY-like_superfamily"/>
</dbReference>
<keyword evidence="11" id="KW-1185">Reference proteome</keyword>
<dbReference type="PANTHER" id="PTHR48111">
    <property type="entry name" value="REGULATOR OF RPOS"/>
    <property type="match status" value="1"/>
</dbReference>
<dbReference type="AlphaFoldDB" id="A0AA42DRV0"/>
<dbReference type="InterPro" id="IPR039420">
    <property type="entry name" value="WalR-like"/>
</dbReference>
<dbReference type="PROSITE" id="PS50110">
    <property type="entry name" value="RESPONSE_REGULATORY"/>
    <property type="match status" value="1"/>
</dbReference>
<evidence type="ECO:0000256" key="1">
    <source>
        <dbReference type="ARBA" id="ARBA00018672"/>
    </source>
</evidence>
<keyword evidence="4" id="KW-0804">Transcription</keyword>
<dbReference type="GO" id="GO:0032993">
    <property type="term" value="C:protein-DNA complex"/>
    <property type="evidence" value="ECO:0007669"/>
    <property type="project" value="TreeGrafter"/>
</dbReference>
<dbReference type="CDD" id="cd17574">
    <property type="entry name" value="REC_OmpR"/>
    <property type="match status" value="1"/>
</dbReference>
<evidence type="ECO:0000256" key="5">
    <source>
        <dbReference type="ARBA" id="ARBA00024867"/>
    </source>
</evidence>
<keyword evidence="2" id="KW-0805">Transcription regulation</keyword>
<evidence type="ECO:0000256" key="2">
    <source>
        <dbReference type="ARBA" id="ARBA00023015"/>
    </source>
</evidence>
<dbReference type="InterPro" id="IPR001867">
    <property type="entry name" value="OmpR/PhoB-type_DNA-bd"/>
</dbReference>
<keyword evidence="6" id="KW-0597">Phosphoprotein</keyword>
<protein>
    <recommendedName>
        <fullName evidence="1">Stage 0 sporulation protein A homolog</fullName>
    </recommendedName>
</protein>
<sequence length="219" mass="25933">MEIRIGLVEDEKNLNDIIKSYLEKENYKVFAFNSAESVSEVIEEDMHIWILDIMLPGKSGFELMDELKQIDPKLPIILISARDQDFDKILGLEKGAEDYIAKPFSPKELVLRVKKIIDRCYKSEDTGIIAGYKIDFNTHKVYDQEALLDLSSREYKLLVLMYNNIGRPFTRDEILNNIWERDYFGSDRVVDDLMRRLRKKMPRLQVETIYRYGYRMEDK</sequence>
<evidence type="ECO:0000313" key="10">
    <source>
        <dbReference type="EMBL" id="MDA3733888.1"/>
    </source>
</evidence>
<dbReference type="Pfam" id="PF00072">
    <property type="entry name" value="Response_reg"/>
    <property type="match status" value="1"/>
</dbReference>
<evidence type="ECO:0000256" key="3">
    <source>
        <dbReference type="ARBA" id="ARBA00023125"/>
    </source>
</evidence>
<dbReference type="EMBL" id="JAQIFT010000068">
    <property type="protein sequence ID" value="MDA3733888.1"/>
    <property type="molecule type" value="Genomic_DNA"/>
</dbReference>
<accession>A0AA42DRV0</accession>
<dbReference type="Gene3D" id="3.40.50.2300">
    <property type="match status" value="1"/>
</dbReference>
<dbReference type="SUPFAM" id="SSF52172">
    <property type="entry name" value="CheY-like"/>
    <property type="match status" value="1"/>
</dbReference>
<evidence type="ECO:0000256" key="6">
    <source>
        <dbReference type="PROSITE-ProRule" id="PRU00169"/>
    </source>
</evidence>
<feature type="DNA-binding region" description="OmpR/PhoB-type" evidence="7">
    <location>
        <begin position="124"/>
        <end position="218"/>
    </location>
</feature>
<dbReference type="Gene3D" id="6.10.250.690">
    <property type="match status" value="1"/>
</dbReference>
<comment type="function">
    <text evidence="5">May play the central regulatory role in sporulation. It may be an element of the effector pathway responsible for the activation of sporulation genes in response to nutritional stress. Spo0A may act in concert with spo0H (a sigma factor) to control the expression of some genes that are critical to the sporulation process.</text>
</comment>
<dbReference type="GO" id="GO:0006355">
    <property type="term" value="P:regulation of DNA-templated transcription"/>
    <property type="evidence" value="ECO:0007669"/>
    <property type="project" value="InterPro"/>
</dbReference>
<dbReference type="InterPro" id="IPR036388">
    <property type="entry name" value="WH-like_DNA-bd_sf"/>
</dbReference>
<gene>
    <name evidence="10" type="ORF">PBV87_20655</name>
</gene>
<dbReference type="GO" id="GO:0005829">
    <property type="term" value="C:cytosol"/>
    <property type="evidence" value="ECO:0007669"/>
    <property type="project" value="TreeGrafter"/>
</dbReference>
<feature type="domain" description="Response regulatory" evidence="8">
    <location>
        <begin position="4"/>
        <end position="117"/>
    </location>
</feature>
<reference evidence="10" key="1">
    <citation type="journal article" date="2023" name="Int. J. Syst. Evol. Microbiol.">
        <title>&lt;i&gt;Holtiella tumoricola&lt;/i&gt; gen. nov. sp. nov., isolated from a human clinical sample.</title>
        <authorList>
            <person name="Allen-Vercoe E."/>
            <person name="Daigneault M.C."/>
            <person name="Vancuren S.J."/>
            <person name="Cochrane K."/>
            <person name="O'Neal L.L."/>
            <person name="Sankaranarayanan K."/>
            <person name="Lawson P.A."/>
        </authorList>
    </citation>
    <scope>NUCLEOTIDE SEQUENCE</scope>
    <source>
        <strain evidence="10">CC70A</strain>
    </source>
</reference>
<organism evidence="10 11">
    <name type="scientific">Holtiella tumoricola</name>
    <dbReference type="NCBI Taxonomy" id="3018743"/>
    <lineage>
        <taxon>Bacteria</taxon>
        <taxon>Bacillati</taxon>
        <taxon>Bacillota</taxon>
        <taxon>Clostridia</taxon>
        <taxon>Lachnospirales</taxon>
        <taxon>Cellulosilyticaceae</taxon>
        <taxon>Holtiella</taxon>
    </lineage>
</organism>
<dbReference type="SMART" id="SM00448">
    <property type="entry name" value="REC"/>
    <property type="match status" value="1"/>
</dbReference>
<dbReference type="SMART" id="SM00862">
    <property type="entry name" value="Trans_reg_C"/>
    <property type="match status" value="1"/>
</dbReference>
<dbReference type="Pfam" id="PF00486">
    <property type="entry name" value="Trans_reg_C"/>
    <property type="match status" value="1"/>
</dbReference>
<dbReference type="Proteomes" id="UP001169242">
    <property type="component" value="Unassembled WGS sequence"/>
</dbReference>
<proteinExistence type="predicted"/>
<evidence type="ECO:0000259" key="8">
    <source>
        <dbReference type="PROSITE" id="PS50110"/>
    </source>
</evidence>
<dbReference type="GO" id="GO:0000156">
    <property type="term" value="F:phosphorelay response regulator activity"/>
    <property type="evidence" value="ECO:0007669"/>
    <property type="project" value="TreeGrafter"/>
</dbReference>
<evidence type="ECO:0000313" key="11">
    <source>
        <dbReference type="Proteomes" id="UP001169242"/>
    </source>
</evidence>
<dbReference type="InterPro" id="IPR016032">
    <property type="entry name" value="Sig_transdc_resp-reg_C-effctor"/>
</dbReference>
<name>A0AA42DRV0_9FIRM</name>
<dbReference type="InterPro" id="IPR001789">
    <property type="entry name" value="Sig_transdc_resp-reg_receiver"/>
</dbReference>